<sequence>MDPNISFFDVEDRVDNFIIRKKQHDIQTTDSAKSGPKIHEDIPLTIAHILRATQDPETPDVFITYNANTNSDPIHFRTCIVYAFVSGYGTHNTAFNKYHIDDSTGFLEASISKGQAKKQIVACLHAEATSLASSERYKPIAQSLIRLLGAATEYIDPGAITRGHSLFLRGRPTLFRGKMGLDAYSFLIDSGSSRKQEIAFADHLLSWHHDYKSTTQVATNK</sequence>
<protein>
    <submittedName>
        <fullName evidence="2">Uncharacterized protein ver</fullName>
    </submittedName>
</protein>
<dbReference type="OrthoDB" id="7915056at2759"/>
<evidence type="ECO:0000313" key="1">
    <source>
        <dbReference type="Proteomes" id="UP001652661"/>
    </source>
</evidence>
<dbReference type="Proteomes" id="UP001652661">
    <property type="component" value="Chromosome 3L"/>
</dbReference>
<dbReference type="AlphaFoldDB" id="A0A6P4I1E4"/>
<proteinExistence type="predicted"/>
<dbReference type="InterPro" id="IPR012340">
    <property type="entry name" value="NA-bd_OB-fold"/>
</dbReference>
<keyword evidence="1" id="KW-1185">Reference proteome</keyword>
<dbReference type="Gene3D" id="2.40.50.140">
    <property type="entry name" value="Nucleic acid-binding proteins"/>
    <property type="match status" value="1"/>
</dbReference>
<organism evidence="1 2">
    <name type="scientific">Drosophila kikkawai</name>
    <name type="common">Fruit fly</name>
    <dbReference type="NCBI Taxonomy" id="30033"/>
    <lineage>
        <taxon>Eukaryota</taxon>
        <taxon>Metazoa</taxon>
        <taxon>Ecdysozoa</taxon>
        <taxon>Arthropoda</taxon>
        <taxon>Hexapoda</taxon>
        <taxon>Insecta</taxon>
        <taxon>Pterygota</taxon>
        <taxon>Neoptera</taxon>
        <taxon>Endopterygota</taxon>
        <taxon>Diptera</taxon>
        <taxon>Brachycera</taxon>
        <taxon>Muscomorpha</taxon>
        <taxon>Ephydroidea</taxon>
        <taxon>Drosophilidae</taxon>
        <taxon>Drosophila</taxon>
        <taxon>Sophophora</taxon>
    </lineage>
</organism>
<evidence type="ECO:0000313" key="2">
    <source>
        <dbReference type="RefSeq" id="XP_017016473.1"/>
    </source>
</evidence>
<gene>
    <name evidence="2" type="primary">ver</name>
</gene>
<accession>A0A6P4I1E4</accession>
<dbReference type="RefSeq" id="XP_017016473.1">
    <property type="nucleotide sequence ID" value="XM_017160984.3"/>
</dbReference>
<reference evidence="2" key="1">
    <citation type="submission" date="2025-08" db="UniProtKB">
        <authorList>
            <consortium name="RefSeq"/>
        </authorList>
    </citation>
    <scope>IDENTIFICATION</scope>
    <source>
        <strain evidence="2">14028-0561.14</strain>
        <tissue evidence="2">Whole fly</tissue>
    </source>
</reference>
<name>A0A6P4I1E4_DROKI</name>